<reference evidence="1 2" key="1">
    <citation type="journal article" date="2018" name="Front. Plant Sci.">
        <title>Red Clover (Trifolium pratense) and Zigzag Clover (T. medium) - A Picture of Genomic Similarities and Differences.</title>
        <authorList>
            <person name="Dluhosova J."/>
            <person name="Istvanek J."/>
            <person name="Nedelnik J."/>
            <person name="Repkova J."/>
        </authorList>
    </citation>
    <scope>NUCLEOTIDE SEQUENCE [LARGE SCALE GENOMIC DNA]</scope>
    <source>
        <strain evidence="2">cv. 10/8</strain>
        <tissue evidence="1">Leaf</tissue>
    </source>
</reference>
<protein>
    <submittedName>
        <fullName evidence="1">Ubiquitin-protein ligase</fullName>
    </submittedName>
</protein>
<sequence length="44" mass="4605">MGCYNKCVEALKGEAQMPASLSAAEKSEMNDNAVSAIILCLGDK</sequence>
<comment type="caution">
    <text evidence="1">The sequence shown here is derived from an EMBL/GenBank/DDBJ whole genome shotgun (WGS) entry which is preliminary data.</text>
</comment>
<organism evidence="1 2">
    <name type="scientific">Trifolium medium</name>
    <dbReference type="NCBI Taxonomy" id="97028"/>
    <lineage>
        <taxon>Eukaryota</taxon>
        <taxon>Viridiplantae</taxon>
        <taxon>Streptophyta</taxon>
        <taxon>Embryophyta</taxon>
        <taxon>Tracheophyta</taxon>
        <taxon>Spermatophyta</taxon>
        <taxon>Magnoliopsida</taxon>
        <taxon>eudicotyledons</taxon>
        <taxon>Gunneridae</taxon>
        <taxon>Pentapetalae</taxon>
        <taxon>rosids</taxon>
        <taxon>fabids</taxon>
        <taxon>Fabales</taxon>
        <taxon>Fabaceae</taxon>
        <taxon>Papilionoideae</taxon>
        <taxon>50 kb inversion clade</taxon>
        <taxon>NPAAA clade</taxon>
        <taxon>Hologalegina</taxon>
        <taxon>IRL clade</taxon>
        <taxon>Trifolieae</taxon>
        <taxon>Trifolium</taxon>
    </lineage>
</organism>
<dbReference type="AlphaFoldDB" id="A0A392VT87"/>
<dbReference type="Proteomes" id="UP000265520">
    <property type="component" value="Unassembled WGS sequence"/>
</dbReference>
<dbReference type="GO" id="GO:0016874">
    <property type="term" value="F:ligase activity"/>
    <property type="evidence" value="ECO:0007669"/>
    <property type="project" value="UniProtKB-KW"/>
</dbReference>
<accession>A0A392VT87</accession>
<name>A0A392VT87_9FABA</name>
<dbReference type="EMBL" id="LXQA011273062">
    <property type="protein sequence ID" value="MCI91476.1"/>
    <property type="molecule type" value="Genomic_DNA"/>
</dbReference>
<evidence type="ECO:0000313" key="1">
    <source>
        <dbReference type="EMBL" id="MCI91476.1"/>
    </source>
</evidence>
<keyword evidence="2" id="KW-1185">Reference proteome</keyword>
<proteinExistence type="predicted"/>
<keyword evidence="1" id="KW-0436">Ligase</keyword>
<feature type="non-terminal residue" evidence="1">
    <location>
        <position position="44"/>
    </location>
</feature>
<evidence type="ECO:0000313" key="2">
    <source>
        <dbReference type="Proteomes" id="UP000265520"/>
    </source>
</evidence>